<dbReference type="Proteomes" id="UP000824890">
    <property type="component" value="Unassembled WGS sequence"/>
</dbReference>
<evidence type="ECO:0000313" key="2">
    <source>
        <dbReference type="Proteomes" id="UP000824890"/>
    </source>
</evidence>
<accession>A0ABQ7YSU1</accession>
<comment type="caution">
    <text evidence="1">The sequence shown here is derived from an EMBL/GenBank/DDBJ whole genome shotgun (WGS) entry which is preliminary data.</text>
</comment>
<proteinExistence type="predicted"/>
<gene>
    <name evidence="1" type="ORF">HID58_078301</name>
</gene>
<protein>
    <submittedName>
        <fullName evidence="1">Uncharacterized protein</fullName>
    </submittedName>
</protein>
<keyword evidence="2" id="KW-1185">Reference proteome</keyword>
<dbReference type="EMBL" id="JAGKQM010000017">
    <property type="protein sequence ID" value="KAH0871279.1"/>
    <property type="molecule type" value="Genomic_DNA"/>
</dbReference>
<sequence length="184" mass="20908">MKKMNDVLKLIFGVSHSGENNFQRKVVVEDFCRENTFLLFVRVRQPRRLVARPSAYRRRWLLSLSFRPNPRVVVPICQVSLTCARIWVRVLIREEIGSLRLFFLWIRGEERRFWSRDVEAPIAFASPLKFPGCGGFVSSAAPTKLPERGGSDSSIVAGFWPRVLGRVGGRGEEGVESMSSGVVR</sequence>
<evidence type="ECO:0000313" key="1">
    <source>
        <dbReference type="EMBL" id="KAH0871279.1"/>
    </source>
</evidence>
<reference evidence="1 2" key="1">
    <citation type="submission" date="2021-05" db="EMBL/GenBank/DDBJ databases">
        <title>Genome Assembly of Synthetic Allotetraploid Brassica napus Reveals Homoeologous Exchanges between Subgenomes.</title>
        <authorList>
            <person name="Davis J.T."/>
        </authorList>
    </citation>
    <scope>NUCLEOTIDE SEQUENCE [LARGE SCALE GENOMIC DNA]</scope>
    <source>
        <strain evidence="2">cv. Da-Ae</strain>
        <tissue evidence="1">Seedling</tissue>
    </source>
</reference>
<organism evidence="1 2">
    <name type="scientific">Brassica napus</name>
    <name type="common">Rape</name>
    <dbReference type="NCBI Taxonomy" id="3708"/>
    <lineage>
        <taxon>Eukaryota</taxon>
        <taxon>Viridiplantae</taxon>
        <taxon>Streptophyta</taxon>
        <taxon>Embryophyta</taxon>
        <taxon>Tracheophyta</taxon>
        <taxon>Spermatophyta</taxon>
        <taxon>Magnoliopsida</taxon>
        <taxon>eudicotyledons</taxon>
        <taxon>Gunneridae</taxon>
        <taxon>Pentapetalae</taxon>
        <taxon>rosids</taxon>
        <taxon>malvids</taxon>
        <taxon>Brassicales</taxon>
        <taxon>Brassicaceae</taxon>
        <taxon>Brassiceae</taxon>
        <taxon>Brassica</taxon>
    </lineage>
</organism>
<name>A0ABQ7YSU1_BRANA</name>